<gene>
    <name evidence="11" type="ORF">BDV29DRAFT_172166</name>
</gene>
<dbReference type="InterPro" id="IPR027267">
    <property type="entry name" value="AH/BAR_dom_sf"/>
</dbReference>
<feature type="domain" description="BAR" evidence="10">
    <location>
        <begin position="1441"/>
        <end position="1651"/>
    </location>
</feature>
<keyword evidence="12" id="KW-1185">Reference proteome</keyword>
<dbReference type="EMBL" id="ML732196">
    <property type="protein sequence ID" value="KAB8075271.1"/>
    <property type="molecule type" value="Genomic_DNA"/>
</dbReference>
<feature type="compositionally biased region" description="Polar residues" evidence="8">
    <location>
        <begin position="1155"/>
        <end position="1166"/>
    </location>
</feature>
<feature type="compositionally biased region" description="Acidic residues" evidence="8">
    <location>
        <begin position="772"/>
        <end position="783"/>
    </location>
</feature>
<feature type="region of interest" description="Disordered" evidence="8">
    <location>
        <begin position="140"/>
        <end position="179"/>
    </location>
</feature>
<feature type="coiled-coil region" evidence="7">
    <location>
        <begin position="1304"/>
        <end position="1331"/>
    </location>
</feature>
<evidence type="ECO:0000256" key="7">
    <source>
        <dbReference type="SAM" id="Coils"/>
    </source>
</evidence>
<dbReference type="PANTHER" id="PTHR22834:SF20">
    <property type="entry name" value="SH3 DOMAIN-CONTAINING PROTEIN"/>
    <property type="match status" value="1"/>
</dbReference>
<feature type="region of interest" description="Disordered" evidence="8">
    <location>
        <begin position="1265"/>
        <end position="1288"/>
    </location>
</feature>
<feature type="compositionally biased region" description="Polar residues" evidence="8">
    <location>
        <begin position="1734"/>
        <end position="1757"/>
    </location>
</feature>
<evidence type="ECO:0000256" key="4">
    <source>
        <dbReference type="ARBA" id="ARBA00022658"/>
    </source>
</evidence>
<accession>A0A5N5X3D0</accession>
<dbReference type="Proteomes" id="UP000326565">
    <property type="component" value="Unassembled WGS sequence"/>
</dbReference>
<dbReference type="InterPro" id="IPR001331">
    <property type="entry name" value="GDS_CDC24_CS"/>
</dbReference>
<reference evidence="11 12" key="1">
    <citation type="submission" date="2019-04" db="EMBL/GenBank/DDBJ databases">
        <title>Friends and foes A comparative genomics study of 23 Aspergillus species from section Flavi.</title>
        <authorList>
            <consortium name="DOE Joint Genome Institute"/>
            <person name="Kjaerbolling I."/>
            <person name="Vesth T."/>
            <person name="Frisvad J.C."/>
            <person name="Nybo J.L."/>
            <person name="Theobald S."/>
            <person name="Kildgaard S."/>
            <person name="Isbrandt T."/>
            <person name="Kuo A."/>
            <person name="Sato A."/>
            <person name="Lyhne E.K."/>
            <person name="Kogle M.E."/>
            <person name="Wiebenga A."/>
            <person name="Kun R.S."/>
            <person name="Lubbers R.J."/>
            <person name="Makela M.R."/>
            <person name="Barry K."/>
            <person name="Chovatia M."/>
            <person name="Clum A."/>
            <person name="Daum C."/>
            <person name="Haridas S."/>
            <person name="He G."/>
            <person name="LaButti K."/>
            <person name="Lipzen A."/>
            <person name="Mondo S."/>
            <person name="Riley R."/>
            <person name="Salamov A."/>
            <person name="Simmons B.A."/>
            <person name="Magnuson J.K."/>
            <person name="Henrissat B."/>
            <person name="Mortensen U.H."/>
            <person name="Larsen T.O."/>
            <person name="Devries R.P."/>
            <person name="Grigoriev I.V."/>
            <person name="Machida M."/>
            <person name="Baker S.E."/>
            <person name="Andersen M.R."/>
        </authorList>
    </citation>
    <scope>NUCLEOTIDE SEQUENCE [LARGE SCALE GENOMIC DNA]</scope>
    <source>
        <strain evidence="11 12">CBS 151.66</strain>
    </source>
</reference>
<dbReference type="PANTHER" id="PTHR22834">
    <property type="entry name" value="NUCLEAR FUSION PROTEIN FUS2"/>
    <property type="match status" value="1"/>
</dbReference>
<feature type="region of interest" description="Disordered" evidence="8">
    <location>
        <begin position="192"/>
        <end position="257"/>
    </location>
</feature>
<evidence type="ECO:0000259" key="9">
    <source>
        <dbReference type="PROSITE" id="PS50010"/>
    </source>
</evidence>
<evidence type="ECO:0000313" key="11">
    <source>
        <dbReference type="EMBL" id="KAB8075271.1"/>
    </source>
</evidence>
<dbReference type="Gene3D" id="1.20.900.10">
    <property type="entry name" value="Dbl homology (DH) domain"/>
    <property type="match status" value="1"/>
</dbReference>
<feature type="region of interest" description="Disordered" evidence="8">
    <location>
        <begin position="1068"/>
        <end position="1100"/>
    </location>
</feature>
<feature type="compositionally biased region" description="Polar residues" evidence="8">
    <location>
        <begin position="13"/>
        <end position="26"/>
    </location>
</feature>
<evidence type="ECO:0000259" key="10">
    <source>
        <dbReference type="PROSITE" id="PS51021"/>
    </source>
</evidence>
<feature type="compositionally biased region" description="Low complexity" evidence="8">
    <location>
        <begin position="407"/>
        <end position="429"/>
    </location>
</feature>
<feature type="region of interest" description="Disordered" evidence="8">
    <location>
        <begin position="387"/>
        <end position="470"/>
    </location>
</feature>
<feature type="compositionally biased region" description="Low complexity" evidence="8">
    <location>
        <begin position="866"/>
        <end position="881"/>
    </location>
</feature>
<dbReference type="GO" id="GO:0032955">
    <property type="term" value="P:regulation of division septum assembly"/>
    <property type="evidence" value="ECO:0007669"/>
    <property type="project" value="TreeGrafter"/>
</dbReference>
<comment type="subcellular location">
    <subcellularLocation>
        <location evidence="1">Cell junction</location>
    </subcellularLocation>
    <subcellularLocation>
        <location evidence="2">Golgi apparatus</location>
        <location evidence="2">Golgi stack</location>
    </subcellularLocation>
</comment>
<feature type="compositionally biased region" description="Polar residues" evidence="8">
    <location>
        <begin position="613"/>
        <end position="625"/>
    </location>
</feature>
<proteinExistence type="predicted"/>
<sequence length="1928" mass="211850">MSGNDIEHGSCFLNGNPQELRRQSSPTTNEYFYDALADNSFKTSLIASSSSAAPPLASTTYPAQSGLTDSPAFPVTTSLPSNDRSSPDPDDYYRPNPSVLVAKDDTALDSGDSLMVEVNNADALENCHFQFQRVSSVPNHTLESAESAGQHRSASDPSYKNLRLGSAGGLPPTRSSTVRTRQVSFKDLVNKFNNNPDQILPLPATSTSRAVGPASPTDGSISSKASSRPQEIHDSLSKGNTVPCWNSTGNLDPNSTSELLLPRLRTGDANKHRPNSLNSPPQRPPFGELLVVDTTFYDSGYGTASHIRRRGSEGTIPSPNPVFLEHPEVSPGVTPLTPTAWYLGRAPFLEAVNNISNTSNHRRTRSDFAGNWPGGAAVCLPATHMAVEPPLQPHSGTSLESPHSRSRIPISSRRLNSASASGDSSPSSPTARTELAFGSRSAAQVSLPPKGVSRLPKPSLKQSFNPALEPTTYNDEATFAITPHARREMTPARSRQHIPEKSSLLEAYIAAPPPKKSPPLRSSRPRQPVSQTASTTSRSKVVETVSNFQRQINRDRNPRQRERQLPELGNVDFATRRQRIQQAFNRTVEENERKEEKAAELRRQVKAEEDTQQLEQPATPIQQHTEPTEVIAPVQTEDTVTVIEDPVEIGHETKSLTSETGILKATPQLHVDTDISIPENSRTIAEYHPMTMDSPTLGHPEIILNGQGFEPKTGDLPPISAVTTESNETHITAFDSEPQVELSRQNGHTSHRTLLSQIMRIRDSSPSSSSCDEQDYGFSDNDDKESIPIVLKDALTLEGSIDSKENQVHRDLYMKRAPTSNEPPNRWSMSSWSSSLHHEHSSDGQCEGSDDDLSHIQQCADDSEEATTQSCSASSSTPSVTGRQLPHLVSQNTGVVIEPRQEGRTQRATYGHSNAPSLVRLGGWDSKRVAQLYMEELASGRSHNLPMPAIRASPEPFSSRIEKREEEGTDSLTDDPVLISATDGMPSERVRHSASLFLRDDWEHASPSIMDWMQIAADEGLAMHDTTNGGDSRIDGAPTPRLSVSPSSYVLRAEDADEGLGLAIKVHPPKELDSDDDRPPPIPRHDPPAPPTEPRESTALHLSQAPVALQSAPQSSNIFSNAMFAPLGPVQSTDSSEDSSLRRLEPTPSLPALDSSATSLVPSTSEPLRPEATSPSPEQRRQKKRRHVIKELVDTEYTFGRDMKVVDDIYKGTSSSCLDLSAEDVKVLFANSDQVVQFSMAFQDALKEAAKSVYIMPKSQRWTSRRNARNHVAKTDEESSTGTSTSDLEKDSATFVGQVFMAHIANMEKVYADYLKNHDAANKKLQTLQKNPKVAIWLKECRDWASDLTTAWDLDSLLVKPVQRILKYPLLLSELLDSTPNDHPDRAALVSALEEVTNISVRINELKKRADLVGQVVGRKRKESDVRAGLSKAFGRRTEKLKQQVGISDMVEDKEYDALSQKFGDNFFQLQVVMRDAEMYTREVQGSMERFGEITVAIEGFIDVAPTIYAELEGKWHELKMVVQDIVTEALPKHLAVVRKSVIDPMVTLLKLHDGPQKVMRKRDKRLMDYARFKSIKERGDKPDKKTAEQGEQFVALNEALKDELPKLYSLTAKLMEACLKNFVQIQTSWFSVLQEKLAPLVDSFPDDIQKVISDWNATFSFAEAQVLSLGACNGSLLADAVNLVNFNTPSTGATISSPRRPSTVNSASTRVGSTMDESPKASHDFGSGCHPFQSPNFDAQSQVSHGRNRADSTLSSRPAPEAIELPRSQMLQQITSFSSASGQSNSNRESCPSLPRLSLDSPFLVDVIGPSGSNDKPSEEQPASPSGGRYSGFFSSAMPMSDSPQENATTEKELPKEPVVLFLAASIYEFNIDRARREAGYPYLTYVVGEIFDVIAEKGELWLAKNQDDPTHQVGWIWNKHFAKLSA</sequence>
<dbReference type="Pfam" id="PF00621">
    <property type="entry name" value="RhoGEF"/>
    <property type="match status" value="1"/>
</dbReference>
<feature type="region of interest" description="Disordered" evidence="8">
    <location>
        <begin position="1"/>
        <end position="26"/>
    </location>
</feature>
<feature type="region of interest" description="Disordered" evidence="8">
    <location>
        <begin position="52"/>
        <end position="98"/>
    </location>
</feature>
<feature type="compositionally biased region" description="Polar residues" evidence="8">
    <location>
        <begin position="460"/>
        <end position="470"/>
    </location>
</feature>
<name>A0A5N5X3D0_9EURO</name>
<dbReference type="SMART" id="SM00325">
    <property type="entry name" value="RhoGEF"/>
    <property type="match status" value="1"/>
</dbReference>
<dbReference type="FunFam" id="1.20.900.10:FF:000053">
    <property type="entry name" value="Rho guanyl nucleotide exchange factor, putative"/>
    <property type="match status" value="1"/>
</dbReference>
<dbReference type="CDD" id="cd00160">
    <property type="entry name" value="RhoGEF"/>
    <property type="match status" value="1"/>
</dbReference>
<dbReference type="InterPro" id="IPR000219">
    <property type="entry name" value="DH_dom"/>
</dbReference>
<feature type="compositionally biased region" description="Basic and acidic residues" evidence="8">
    <location>
        <begin position="587"/>
        <end position="609"/>
    </location>
</feature>
<evidence type="ECO:0000256" key="6">
    <source>
        <dbReference type="ARBA" id="ARBA00032587"/>
    </source>
</evidence>
<feature type="compositionally biased region" description="Polar residues" evidence="8">
    <location>
        <begin position="529"/>
        <end position="551"/>
    </location>
</feature>
<dbReference type="PROSITE" id="PS50010">
    <property type="entry name" value="DH_2"/>
    <property type="match status" value="1"/>
</dbReference>
<dbReference type="SUPFAM" id="SSF103657">
    <property type="entry name" value="BAR/IMD domain-like"/>
    <property type="match status" value="1"/>
</dbReference>
<dbReference type="GO" id="GO:0005795">
    <property type="term" value="C:Golgi stack"/>
    <property type="evidence" value="ECO:0007669"/>
    <property type="project" value="UniProtKB-SubCell"/>
</dbReference>
<evidence type="ECO:0000256" key="5">
    <source>
        <dbReference type="ARBA" id="ARBA00022949"/>
    </source>
</evidence>
<feature type="region of interest" description="Disordered" evidence="8">
    <location>
        <begin position="1806"/>
        <end position="1853"/>
    </location>
</feature>
<keyword evidence="5" id="KW-0965">Cell junction</keyword>
<feature type="compositionally biased region" description="Polar residues" evidence="8">
    <location>
        <begin position="237"/>
        <end position="257"/>
    </location>
</feature>
<dbReference type="SMART" id="SM00721">
    <property type="entry name" value="BAR"/>
    <property type="match status" value="1"/>
</dbReference>
<dbReference type="InterPro" id="IPR004148">
    <property type="entry name" value="BAR_dom"/>
</dbReference>
<feature type="region of interest" description="Disordered" evidence="8">
    <location>
        <begin position="815"/>
        <end position="884"/>
    </location>
</feature>
<dbReference type="GO" id="GO:0005085">
    <property type="term" value="F:guanyl-nucleotide exchange factor activity"/>
    <property type="evidence" value="ECO:0007669"/>
    <property type="project" value="UniProtKB-KW"/>
</dbReference>
<dbReference type="SUPFAM" id="SSF48065">
    <property type="entry name" value="DBL homology domain (DH-domain)"/>
    <property type="match status" value="1"/>
</dbReference>
<feature type="compositionally biased region" description="Low complexity" evidence="8">
    <location>
        <begin position="52"/>
        <end position="63"/>
    </location>
</feature>
<keyword evidence="7" id="KW-0175">Coiled coil</keyword>
<dbReference type="OrthoDB" id="10256089at2759"/>
<dbReference type="GO" id="GO:0031991">
    <property type="term" value="P:regulation of actomyosin contractile ring contraction"/>
    <property type="evidence" value="ECO:0007669"/>
    <property type="project" value="TreeGrafter"/>
</dbReference>
<feature type="region of interest" description="Disordered" evidence="8">
    <location>
        <begin position="510"/>
        <end position="572"/>
    </location>
</feature>
<protein>
    <recommendedName>
        <fullName evidence="3">Dynamin-binding protein</fullName>
    </recommendedName>
    <alternativeName>
        <fullName evidence="6">Scaffold protein Tuba</fullName>
    </alternativeName>
</protein>
<evidence type="ECO:0000256" key="3">
    <source>
        <dbReference type="ARBA" id="ARBA00018186"/>
    </source>
</evidence>
<evidence type="ECO:0000256" key="1">
    <source>
        <dbReference type="ARBA" id="ARBA00004282"/>
    </source>
</evidence>
<dbReference type="GO" id="GO:0035556">
    <property type="term" value="P:intracellular signal transduction"/>
    <property type="evidence" value="ECO:0007669"/>
    <property type="project" value="InterPro"/>
</dbReference>
<evidence type="ECO:0000256" key="2">
    <source>
        <dbReference type="ARBA" id="ARBA00004348"/>
    </source>
</evidence>
<feature type="domain" description="DH" evidence="9">
    <location>
        <begin position="1184"/>
        <end position="1406"/>
    </location>
</feature>
<feature type="compositionally biased region" description="Basic and acidic residues" evidence="8">
    <location>
        <begin position="552"/>
        <end position="565"/>
    </location>
</feature>
<feature type="region of interest" description="Disordered" evidence="8">
    <location>
        <begin position="1023"/>
        <end position="1046"/>
    </location>
</feature>
<dbReference type="Gene3D" id="1.20.1270.60">
    <property type="entry name" value="Arfaptin homology (AH) domain/BAR domain"/>
    <property type="match status" value="1"/>
</dbReference>
<evidence type="ECO:0000256" key="8">
    <source>
        <dbReference type="SAM" id="MobiDB-lite"/>
    </source>
</evidence>
<feature type="region of interest" description="Disordered" evidence="8">
    <location>
        <begin position="759"/>
        <end position="784"/>
    </location>
</feature>
<dbReference type="FunFam" id="1.20.1270.60:FF:000083">
    <property type="entry name" value="Rho guanyl nucleotide exchange factor, putative"/>
    <property type="match status" value="1"/>
</dbReference>
<dbReference type="PROSITE" id="PS51021">
    <property type="entry name" value="BAR"/>
    <property type="match status" value="1"/>
</dbReference>
<feature type="region of interest" description="Disordered" evidence="8">
    <location>
        <begin position="587"/>
        <end position="627"/>
    </location>
</feature>
<keyword evidence="4" id="KW-0344">Guanine-nucleotide releasing factor</keyword>
<dbReference type="InterPro" id="IPR051492">
    <property type="entry name" value="Dynamin-Rho_GEF"/>
</dbReference>
<organism evidence="11 12">
    <name type="scientific">Aspergillus leporis</name>
    <dbReference type="NCBI Taxonomy" id="41062"/>
    <lineage>
        <taxon>Eukaryota</taxon>
        <taxon>Fungi</taxon>
        <taxon>Dikarya</taxon>
        <taxon>Ascomycota</taxon>
        <taxon>Pezizomycotina</taxon>
        <taxon>Eurotiomycetes</taxon>
        <taxon>Eurotiomycetidae</taxon>
        <taxon>Eurotiales</taxon>
        <taxon>Aspergillaceae</taxon>
        <taxon>Aspergillus</taxon>
        <taxon>Aspergillus subgen. Circumdati</taxon>
    </lineage>
</organism>
<feature type="compositionally biased region" description="Polar residues" evidence="8">
    <location>
        <begin position="1691"/>
        <end position="1717"/>
    </location>
</feature>
<feature type="compositionally biased region" description="Basic and acidic residues" evidence="8">
    <location>
        <begin position="1068"/>
        <end position="1098"/>
    </location>
</feature>
<evidence type="ECO:0000313" key="12">
    <source>
        <dbReference type="Proteomes" id="UP000326565"/>
    </source>
</evidence>
<dbReference type="InterPro" id="IPR035899">
    <property type="entry name" value="DBL_dom_sf"/>
</dbReference>
<dbReference type="PROSITE" id="PS00741">
    <property type="entry name" value="DH_1"/>
    <property type="match status" value="1"/>
</dbReference>
<dbReference type="CDD" id="cd07589">
    <property type="entry name" value="BAR_DNMBP"/>
    <property type="match status" value="1"/>
</dbReference>
<feature type="region of interest" description="Disordered" evidence="8">
    <location>
        <begin position="1129"/>
        <end position="1186"/>
    </location>
</feature>
<feature type="region of interest" description="Disordered" evidence="8">
    <location>
        <begin position="1691"/>
        <end position="1759"/>
    </location>
</feature>
<feature type="compositionally biased region" description="Polar residues" evidence="8">
    <location>
        <begin position="217"/>
        <end position="229"/>
    </location>
</feature>
<feature type="compositionally biased region" description="Low complexity" evidence="8">
    <location>
        <begin position="519"/>
        <end position="528"/>
    </location>
</feature>